<sequence>FGDGGAEVPCVLGISRDFVVLLDVEEKETVFNCLTADVIGWSAEGDALRVYHGRGDLVSVR</sequence>
<evidence type="ECO:0000313" key="2">
    <source>
        <dbReference type="Proteomes" id="UP000532545"/>
    </source>
</evidence>
<name>A0A7L1MT47_BOMGA</name>
<gene>
    <name evidence="1" type="primary">Sipa1l3</name>
    <name evidence="1" type="ORF">BOMGAR_R15113</name>
</gene>
<comment type="caution">
    <text evidence="1">The sequence shown here is derived from an EMBL/GenBank/DDBJ whole genome shotgun (WGS) entry which is preliminary data.</text>
</comment>
<feature type="non-terminal residue" evidence="1">
    <location>
        <position position="1"/>
    </location>
</feature>
<proteinExistence type="predicted"/>
<dbReference type="OrthoDB" id="9141161at2759"/>
<keyword evidence="2" id="KW-1185">Reference proteome</keyword>
<dbReference type="AlphaFoldDB" id="A0A7L1MT47"/>
<accession>A0A7L1MT47</accession>
<dbReference type="Proteomes" id="UP000532545">
    <property type="component" value="Unassembled WGS sequence"/>
</dbReference>
<dbReference type="EMBL" id="VXBU01029896">
    <property type="protein sequence ID" value="NXN90728.1"/>
    <property type="molecule type" value="Genomic_DNA"/>
</dbReference>
<evidence type="ECO:0000313" key="1">
    <source>
        <dbReference type="EMBL" id="NXN90728.1"/>
    </source>
</evidence>
<reference evidence="1 2" key="1">
    <citation type="submission" date="2019-09" db="EMBL/GenBank/DDBJ databases">
        <title>Bird 10,000 Genomes (B10K) Project - Family phase.</title>
        <authorList>
            <person name="Zhang G."/>
        </authorList>
    </citation>
    <scope>NUCLEOTIDE SEQUENCE [LARGE SCALE GENOMIC DNA]</scope>
    <source>
        <strain evidence="1">B10K-DU-002-23</strain>
        <tissue evidence="1">Muscle</tissue>
    </source>
</reference>
<protein>
    <submittedName>
        <fullName evidence="1">SI1L3 protein</fullName>
    </submittedName>
</protein>
<organism evidence="1 2">
    <name type="scientific">Bombycilla garrulus</name>
    <name type="common">Bohemian waxwing</name>
    <name type="synonym">Lanius garrulus</name>
    <dbReference type="NCBI Taxonomy" id="125297"/>
    <lineage>
        <taxon>Eukaryota</taxon>
        <taxon>Metazoa</taxon>
        <taxon>Chordata</taxon>
        <taxon>Craniata</taxon>
        <taxon>Vertebrata</taxon>
        <taxon>Euteleostomi</taxon>
        <taxon>Archelosauria</taxon>
        <taxon>Archosauria</taxon>
        <taxon>Dinosauria</taxon>
        <taxon>Saurischia</taxon>
        <taxon>Theropoda</taxon>
        <taxon>Coelurosauria</taxon>
        <taxon>Aves</taxon>
        <taxon>Neognathae</taxon>
        <taxon>Neoaves</taxon>
        <taxon>Telluraves</taxon>
        <taxon>Australaves</taxon>
        <taxon>Passeriformes</taxon>
        <taxon>Bombycillidae</taxon>
        <taxon>Bombycilla</taxon>
    </lineage>
</organism>
<feature type="non-terminal residue" evidence="1">
    <location>
        <position position="61"/>
    </location>
</feature>